<sequence length="91" mass="9892">MVHCISVSTDQELDSEIRARSSLAQQPGSGPCQKALADLSVSRKRSWLALVLLSPYDLACLRSSLFDLNEPSHLPPALGLADLMELKLSVM</sequence>
<dbReference type="EMBL" id="MU003768">
    <property type="protein sequence ID" value="KAF2725347.1"/>
    <property type="molecule type" value="Genomic_DNA"/>
</dbReference>
<keyword evidence="2" id="KW-1185">Reference proteome</keyword>
<organism evidence="1 2">
    <name type="scientific">Polychaeton citri CBS 116435</name>
    <dbReference type="NCBI Taxonomy" id="1314669"/>
    <lineage>
        <taxon>Eukaryota</taxon>
        <taxon>Fungi</taxon>
        <taxon>Dikarya</taxon>
        <taxon>Ascomycota</taxon>
        <taxon>Pezizomycotina</taxon>
        <taxon>Dothideomycetes</taxon>
        <taxon>Dothideomycetidae</taxon>
        <taxon>Capnodiales</taxon>
        <taxon>Capnodiaceae</taxon>
        <taxon>Polychaeton</taxon>
    </lineage>
</organism>
<evidence type="ECO:0000313" key="1">
    <source>
        <dbReference type="EMBL" id="KAF2725347.1"/>
    </source>
</evidence>
<comment type="caution">
    <text evidence="1">The sequence shown here is derived from an EMBL/GenBank/DDBJ whole genome shotgun (WGS) entry which is preliminary data.</text>
</comment>
<dbReference type="AlphaFoldDB" id="A0A9P4QIH0"/>
<gene>
    <name evidence="1" type="ORF">K431DRAFT_281299</name>
</gene>
<accession>A0A9P4QIH0</accession>
<protein>
    <submittedName>
        <fullName evidence="1">Uncharacterized protein</fullName>
    </submittedName>
</protein>
<name>A0A9P4QIH0_9PEZI</name>
<proteinExistence type="predicted"/>
<reference evidence="1" key="1">
    <citation type="journal article" date="2020" name="Stud. Mycol.">
        <title>101 Dothideomycetes genomes: a test case for predicting lifestyles and emergence of pathogens.</title>
        <authorList>
            <person name="Haridas S."/>
            <person name="Albert R."/>
            <person name="Binder M."/>
            <person name="Bloem J."/>
            <person name="Labutti K."/>
            <person name="Salamov A."/>
            <person name="Andreopoulos B."/>
            <person name="Baker S."/>
            <person name="Barry K."/>
            <person name="Bills G."/>
            <person name="Bluhm B."/>
            <person name="Cannon C."/>
            <person name="Castanera R."/>
            <person name="Culley D."/>
            <person name="Daum C."/>
            <person name="Ezra D."/>
            <person name="Gonzalez J."/>
            <person name="Henrissat B."/>
            <person name="Kuo A."/>
            <person name="Liang C."/>
            <person name="Lipzen A."/>
            <person name="Lutzoni F."/>
            <person name="Magnuson J."/>
            <person name="Mondo S."/>
            <person name="Nolan M."/>
            <person name="Ohm R."/>
            <person name="Pangilinan J."/>
            <person name="Park H.-J."/>
            <person name="Ramirez L."/>
            <person name="Alfaro M."/>
            <person name="Sun H."/>
            <person name="Tritt A."/>
            <person name="Yoshinaga Y."/>
            <person name="Zwiers L.-H."/>
            <person name="Turgeon B."/>
            <person name="Goodwin S."/>
            <person name="Spatafora J."/>
            <person name="Crous P."/>
            <person name="Grigoriev I."/>
        </authorList>
    </citation>
    <scope>NUCLEOTIDE SEQUENCE</scope>
    <source>
        <strain evidence="1">CBS 116435</strain>
    </source>
</reference>
<evidence type="ECO:0000313" key="2">
    <source>
        <dbReference type="Proteomes" id="UP000799441"/>
    </source>
</evidence>
<dbReference type="Proteomes" id="UP000799441">
    <property type="component" value="Unassembled WGS sequence"/>
</dbReference>